<evidence type="ECO:0000256" key="13">
    <source>
        <dbReference type="ARBA" id="ARBA00023136"/>
    </source>
</evidence>
<organism evidence="16 17">
    <name type="scientific">Cardiocondyla obscurior</name>
    <dbReference type="NCBI Taxonomy" id="286306"/>
    <lineage>
        <taxon>Eukaryota</taxon>
        <taxon>Metazoa</taxon>
        <taxon>Ecdysozoa</taxon>
        <taxon>Arthropoda</taxon>
        <taxon>Hexapoda</taxon>
        <taxon>Insecta</taxon>
        <taxon>Pterygota</taxon>
        <taxon>Neoptera</taxon>
        <taxon>Endopterygota</taxon>
        <taxon>Hymenoptera</taxon>
        <taxon>Apocrita</taxon>
        <taxon>Aculeata</taxon>
        <taxon>Formicoidea</taxon>
        <taxon>Formicidae</taxon>
        <taxon>Myrmicinae</taxon>
        <taxon>Cardiocondyla</taxon>
    </lineage>
</organism>
<keyword evidence="12 15" id="KW-0503">Monooxygenase</keyword>
<keyword evidence="7 14" id="KW-0479">Metal-binding</keyword>
<sequence length="189" mass="22014">MSYAMYELAQNQSIQDKVREEIKEVLNNDDGVILYENIKKMSYLEKIFQETLRKYPPVMYLTRKPITNYTFEGTKIDIRKGQQVIIPTYAIHHDPNIYPNPEVFDPERFTPENMKQRNPMYHLPFGDGPRNCIGARFAVNQTKVGLIKVLTNYKIDICEKTQIPIQLAPLSSLMLQTTHGIYLKLTKIS</sequence>
<evidence type="ECO:0000256" key="1">
    <source>
        <dbReference type="ARBA" id="ARBA00001971"/>
    </source>
</evidence>
<dbReference type="EMBL" id="JADYXP020000003">
    <property type="protein sequence ID" value="KAL0127788.1"/>
    <property type="molecule type" value="Genomic_DNA"/>
</dbReference>
<feature type="binding site" description="axial binding residue" evidence="14">
    <location>
        <position position="132"/>
    </location>
    <ligand>
        <name>heme</name>
        <dbReference type="ChEBI" id="CHEBI:30413"/>
    </ligand>
    <ligandPart>
        <name>Fe</name>
        <dbReference type="ChEBI" id="CHEBI:18248"/>
    </ligandPart>
</feature>
<evidence type="ECO:0000256" key="6">
    <source>
        <dbReference type="ARBA" id="ARBA00022617"/>
    </source>
</evidence>
<evidence type="ECO:0000256" key="12">
    <source>
        <dbReference type="ARBA" id="ARBA00023033"/>
    </source>
</evidence>
<accession>A0AAW2GJQ5</accession>
<comment type="subcellular location">
    <subcellularLocation>
        <location evidence="4">Endoplasmic reticulum membrane</location>
        <topology evidence="4">Peripheral membrane protein</topology>
    </subcellularLocation>
    <subcellularLocation>
        <location evidence="3">Microsome membrane</location>
        <topology evidence="3">Peripheral membrane protein</topology>
    </subcellularLocation>
</comment>
<dbReference type="GO" id="GO:0005506">
    <property type="term" value="F:iron ion binding"/>
    <property type="evidence" value="ECO:0007669"/>
    <property type="project" value="InterPro"/>
</dbReference>
<dbReference type="PANTHER" id="PTHR24292:SF100">
    <property type="entry name" value="CYTOCHROME P450 6A16, ISOFORM B-RELATED"/>
    <property type="match status" value="1"/>
</dbReference>
<evidence type="ECO:0000256" key="8">
    <source>
        <dbReference type="ARBA" id="ARBA00022824"/>
    </source>
</evidence>
<comment type="cofactor">
    <cofactor evidence="1 14">
        <name>heme</name>
        <dbReference type="ChEBI" id="CHEBI:30413"/>
    </cofactor>
</comment>
<evidence type="ECO:0000256" key="4">
    <source>
        <dbReference type="ARBA" id="ARBA00004406"/>
    </source>
</evidence>
<dbReference type="GO" id="GO:0016705">
    <property type="term" value="F:oxidoreductase activity, acting on paired donors, with incorporation or reduction of molecular oxygen"/>
    <property type="evidence" value="ECO:0007669"/>
    <property type="project" value="InterPro"/>
</dbReference>
<evidence type="ECO:0000256" key="11">
    <source>
        <dbReference type="ARBA" id="ARBA00023004"/>
    </source>
</evidence>
<keyword evidence="13" id="KW-0472">Membrane</keyword>
<dbReference type="InterPro" id="IPR017972">
    <property type="entry name" value="Cyt_P450_CS"/>
</dbReference>
<dbReference type="Gene3D" id="1.10.630.10">
    <property type="entry name" value="Cytochrome P450"/>
    <property type="match status" value="1"/>
</dbReference>
<evidence type="ECO:0000313" key="16">
    <source>
        <dbReference type="EMBL" id="KAL0127788.1"/>
    </source>
</evidence>
<dbReference type="PRINTS" id="PR00385">
    <property type="entry name" value="P450"/>
</dbReference>
<dbReference type="GO" id="GO:0004497">
    <property type="term" value="F:monooxygenase activity"/>
    <property type="evidence" value="ECO:0007669"/>
    <property type="project" value="UniProtKB-KW"/>
</dbReference>
<evidence type="ECO:0000256" key="3">
    <source>
        <dbReference type="ARBA" id="ARBA00004174"/>
    </source>
</evidence>
<comment type="function">
    <text evidence="2">May be involved in the metabolism of insect hormones and in the breakdown of synthetic insecticides.</text>
</comment>
<keyword evidence="11 14" id="KW-0408">Iron</keyword>
<dbReference type="SUPFAM" id="SSF48264">
    <property type="entry name" value="Cytochrome P450"/>
    <property type="match status" value="1"/>
</dbReference>
<comment type="similarity">
    <text evidence="5 15">Belongs to the cytochrome P450 family.</text>
</comment>
<evidence type="ECO:0000256" key="5">
    <source>
        <dbReference type="ARBA" id="ARBA00010617"/>
    </source>
</evidence>
<keyword evidence="17" id="KW-1185">Reference proteome</keyword>
<dbReference type="PANTHER" id="PTHR24292">
    <property type="entry name" value="CYTOCHROME P450"/>
    <property type="match status" value="1"/>
</dbReference>
<dbReference type="InterPro" id="IPR050476">
    <property type="entry name" value="Insect_CytP450_Detox"/>
</dbReference>
<name>A0AAW2GJQ5_9HYME</name>
<protein>
    <recommendedName>
        <fullName evidence="18">Cytochrome P450</fullName>
    </recommendedName>
</protein>
<dbReference type="PROSITE" id="PS00086">
    <property type="entry name" value="CYTOCHROME_P450"/>
    <property type="match status" value="1"/>
</dbReference>
<dbReference type="InterPro" id="IPR001128">
    <property type="entry name" value="Cyt_P450"/>
</dbReference>
<evidence type="ECO:0000256" key="15">
    <source>
        <dbReference type="RuleBase" id="RU000461"/>
    </source>
</evidence>
<evidence type="ECO:0000313" key="17">
    <source>
        <dbReference type="Proteomes" id="UP001430953"/>
    </source>
</evidence>
<keyword evidence="10 15" id="KW-0560">Oxidoreductase</keyword>
<dbReference type="GO" id="GO:0020037">
    <property type="term" value="F:heme binding"/>
    <property type="evidence" value="ECO:0007669"/>
    <property type="project" value="InterPro"/>
</dbReference>
<reference evidence="16 17" key="1">
    <citation type="submission" date="2023-03" db="EMBL/GenBank/DDBJ databases">
        <title>High recombination rates correlate with genetic variation in Cardiocondyla obscurior ants.</title>
        <authorList>
            <person name="Errbii M."/>
        </authorList>
    </citation>
    <scope>NUCLEOTIDE SEQUENCE [LARGE SCALE GENOMIC DNA]</scope>
    <source>
        <strain evidence="16">Alpha-2009</strain>
        <tissue evidence="16">Whole body</tissue>
    </source>
</reference>
<dbReference type="GO" id="GO:0005789">
    <property type="term" value="C:endoplasmic reticulum membrane"/>
    <property type="evidence" value="ECO:0007669"/>
    <property type="project" value="UniProtKB-SubCell"/>
</dbReference>
<comment type="caution">
    <text evidence="16">The sequence shown here is derived from an EMBL/GenBank/DDBJ whole genome shotgun (WGS) entry which is preliminary data.</text>
</comment>
<dbReference type="InterPro" id="IPR002403">
    <property type="entry name" value="Cyt_P450_E_grp-IV"/>
</dbReference>
<proteinExistence type="inferred from homology"/>
<keyword evidence="8" id="KW-0256">Endoplasmic reticulum</keyword>
<dbReference type="InterPro" id="IPR036396">
    <property type="entry name" value="Cyt_P450_sf"/>
</dbReference>
<gene>
    <name evidence="16" type="ORF">PUN28_003203</name>
</gene>
<evidence type="ECO:0000256" key="14">
    <source>
        <dbReference type="PIRSR" id="PIRSR602403-1"/>
    </source>
</evidence>
<keyword evidence="6 14" id="KW-0349">Heme</keyword>
<evidence type="ECO:0000256" key="10">
    <source>
        <dbReference type="ARBA" id="ARBA00023002"/>
    </source>
</evidence>
<dbReference type="Pfam" id="PF00067">
    <property type="entry name" value="p450"/>
    <property type="match status" value="1"/>
</dbReference>
<evidence type="ECO:0000256" key="7">
    <source>
        <dbReference type="ARBA" id="ARBA00022723"/>
    </source>
</evidence>
<evidence type="ECO:0000256" key="9">
    <source>
        <dbReference type="ARBA" id="ARBA00022848"/>
    </source>
</evidence>
<evidence type="ECO:0000256" key="2">
    <source>
        <dbReference type="ARBA" id="ARBA00003690"/>
    </source>
</evidence>
<keyword evidence="9" id="KW-0492">Microsome</keyword>
<dbReference type="PRINTS" id="PR00465">
    <property type="entry name" value="EP450IV"/>
</dbReference>
<evidence type="ECO:0008006" key="18">
    <source>
        <dbReference type="Google" id="ProtNLM"/>
    </source>
</evidence>
<dbReference type="AlphaFoldDB" id="A0AAW2GJQ5"/>
<dbReference type="Proteomes" id="UP001430953">
    <property type="component" value="Unassembled WGS sequence"/>
</dbReference>